<comment type="similarity">
    <text evidence="2">Belongs to the ODF2 family.</text>
</comment>
<dbReference type="GeneID" id="8234708"/>
<dbReference type="CTD" id="8234708"/>
<dbReference type="PANTHER" id="PTHR23162:SF10">
    <property type="entry name" value="FI13205P"/>
    <property type="match status" value="1"/>
</dbReference>
<gene>
    <name evidence="9" type="primary">8234708</name>
    <name evidence="8" type="ORF">Phum_PHUM561050</name>
</gene>
<dbReference type="OMA" id="HINESRM"/>
<evidence type="ECO:0000256" key="4">
    <source>
        <dbReference type="ARBA" id="ARBA00023054"/>
    </source>
</evidence>
<keyword evidence="10" id="KW-1185">Reference proteome</keyword>
<keyword evidence="3" id="KW-0963">Cytoplasm</keyword>
<dbReference type="VEuPathDB" id="VectorBase:PHUM561050"/>
<evidence type="ECO:0000313" key="10">
    <source>
        <dbReference type="Proteomes" id="UP000009046"/>
    </source>
</evidence>
<comment type="subcellular location">
    <subcellularLocation>
        <location evidence="1">Cytoplasm</location>
        <location evidence="1">Cytoskeleton</location>
        <location evidence="1">Microtubule organizing center</location>
        <location evidence="1">Centrosome</location>
    </subcellularLocation>
</comment>
<feature type="compositionally biased region" description="Low complexity" evidence="7">
    <location>
        <begin position="451"/>
        <end position="460"/>
    </location>
</feature>
<feature type="compositionally biased region" description="Basic and acidic residues" evidence="7">
    <location>
        <begin position="264"/>
        <end position="275"/>
    </location>
</feature>
<evidence type="ECO:0000256" key="6">
    <source>
        <dbReference type="SAM" id="Coils"/>
    </source>
</evidence>
<proteinExistence type="inferred from homology"/>
<keyword evidence="4 6" id="KW-0175">Coiled coil</keyword>
<reference evidence="9" key="3">
    <citation type="submission" date="2021-02" db="UniProtKB">
        <authorList>
            <consortium name="EnsemblMetazoa"/>
        </authorList>
    </citation>
    <scope>IDENTIFICATION</scope>
    <source>
        <strain evidence="9">USDA</strain>
    </source>
</reference>
<reference evidence="8" key="1">
    <citation type="submission" date="2007-04" db="EMBL/GenBank/DDBJ databases">
        <title>Annotation of Pediculus humanus corporis strain USDA.</title>
        <authorList>
            <person name="Kirkness E."/>
            <person name="Hannick L."/>
            <person name="Hass B."/>
            <person name="Bruggner R."/>
            <person name="Lawson D."/>
            <person name="Bidwell S."/>
            <person name="Joardar V."/>
            <person name="Caler E."/>
            <person name="Walenz B."/>
            <person name="Inman J."/>
            <person name="Schobel S."/>
            <person name="Galinsky K."/>
            <person name="Amedeo P."/>
            <person name="Strausberg R."/>
        </authorList>
    </citation>
    <scope>NUCLEOTIDE SEQUENCE</scope>
    <source>
        <strain evidence="8">USDA</strain>
    </source>
</reference>
<dbReference type="Proteomes" id="UP000009046">
    <property type="component" value="Unassembled WGS sequence"/>
</dbReference>
<keyword evidence="5" id="KW-0206">Cytoskeleton</keyword>
<evidence type="ECO:0000256" key="7">
    <source>
        <dbReference type="SAM" id="MobiDB-lite"/>
    </source>
</evidence>
<feature type="region of interest" description="Disordered" evidence="7">
    <location>
        <begin position="132"/>
        <end position="295"/>
    </location>
</feature>
<dbReference type="RefSeq" id="XP_002431927.1">
    <property type="nucleotide sequence ID" value="XM_002431882.1"/>
</dbReference>
<feature type="compositionally biased region" description="Basic and acidic residues" evidence="7">
    <location>
        <begin position="191"/>
        <end position="228"/>
    </location>
</feature>
<protein>
    <submittedName>
        <fullName evidence="8 9">Uncharacterized protein</fullName>
    </submittedName>
</protein>
<organism>
    <name type="scientific">Pediculus humanus subsp. corporis</name>
    <name type="common">Body louse</name>
    <dbReference type="NCBI Taxonomy" id="121224"/>
    <lineage>
        <taxon>Eukaryota</taxon>
        <taxon>Metazoa</taxon>
        <taxon>Ecdysozoa</taxon>
        <taxon>Arthropoda</taxon>
        <taxon>Hexapoda</taxon>
        <taxon>Insecta</taxon>
        <taxon>Pterygota</taxon>
        <taxon>Neoptera</taxon>
        <taxon>Paraneoptera</taxon>
        <taxon>Psocodea</taxon>
        <taxon>Troctomorpha</taxon>
        <taxon>Phthiraptera</taxon>
        <taxon>Anoplura</taxon>
        <taxon>Pediculidae</taxon>
        <taxon>Pediculus</taxon>
    </lineage>
</organism>
<feature type="compositionally biased region" description="Basic and acidic residues" evidence="7">
    <location>
        <begin position="432"/>
        <end position="441"/>
    </location>
</feature>
<dbReference type="GO" id="GO:1902017">
    <property type="term" value="P:regulation of cilium assembly"/>
    <property type="evidence" value="ECO:0007669"/>
    <property type="project" value="TreeGrafter"/>
</dbReference>
<evidence type="ECO:0000313" key="9">
    <source>
        <dbReference type="EnsemblMetazoa" id="PHUM561050-PA"/>
    </source>
</evidence>
<feature type="region of interest" description="Disordered" evidence="7">
    <location>
        <begin position="368"/>
        <end position="390"/>
    </location>
</feature>
<dbReference type="KEGG" id="phu:Phum_PHUM561050"/>
<evidence type="ECO:0000256" key="2">
    <source>
        <dbReference type="ARBA" id="ARBA00009316"/>
    </source>
</evidence>
<evidence type="ECO:0000256" key="3">
    <source>
        <dbReference type="ARBA" id="ARBA00022490"/>
    </source>
</evidence>
<feature type="coiled-coil region" evidence="6">
    <location>
        <begin position="648"/>
        <end position="703"/>
    </location>
</feature>
<evidence type="ECO:0000313" key="8">
    <source>
        <dbReference type="EMBL" id="EEB19189.1"/>
    </source>
</evidence>
<dbReference type="STRING" id="121224.E0W0N3"/>
<feature type="coiled-coil region" evidence="6">
    <location>
        <begin position="747"/>
        <end position="791"/>
    </location>
</feature>
<dbReference type="PANTHER" id="PTHR23162">
    <property type="entry name" value="OUTER DENSE FIBER OF SPERM TAILS 2"/>
    <property type="match status" value="1"/>
</dbReference>
<feature type="region of interest" description="Disordered" evidence="7">
    <location>
        <begin position="429"/>
        <end position="460"/>
    </location>
</feature>
<evidence type="ECO:0000256" key="1">
    <source>
        <dbReference type="ARBA" id="ARBA00004300"/>
    </source>
</evidence>
<dbReference type="EnsemblMetazoa" id="PHUM561050-RA">
    <property type="protein sequence ID" value="PHUM561050-PA"/>
    <property type="gene ID" value="PHUM561050"/>
</dbReference>
<feature type="compositionally biased region" description="Basic and acidic residues" evidence="7">
    <location>
        <begin position="23"/>
        <end position="42"/>
    </location>
</feature>
<dbReference type="OrthoDB" id="413404at2759"/>
<dbReference type="GO" id="GO:0005813">
    <property type="term" value="C:centrosome"/>
    <property type="evidence" value="ECO:0007669"/>
    <property type="project" value="UniProtKB-SubCell"/>
</dbReference>
<feature type="coiled-coil region" evidence="6">
    <location>
        <begin position="817"/>
        <end position="1192"/>
    </location>
</feature>
<dbReference type="EMBL" id="AAZO01006813">
    <property type="status" value="NOT_ANNOTATED_CDS"/>
    <property type="molecule type" value="Genomic_DNA"/>
</dbReference>
<feature type="compositionally biased region" description="Basic and acidic residues" evidence="7">
    <location>
        <begin position="368"/>
        <end position="381"/>
    </location>
</feature>
<sequence>MLLPIQSKAVLNVFSSKRKTGSRGKESFPDSDKGKKYDKESASKEFSETIETIKKYADNGTLPQIYDPLKSCFEVLKPFHLSDLDVKNDFEQFRIDLSERKLFEQKLSSQIYNNNNKFEINNQNVFIPKLNLDQKTGSDDTDTDTDIRGQKKYKNSETFSRTNNKISGKKQSSNDGLINNDEEDDAPLETSFEHRFYSSDDKSLSSEDESGCEKNYKKSKDKKSDRSIKTLKSPKMFSHSEQGDATKNSMTKRSRKSKYSSSSSEEREIEMESDKSVSLTDSQVSQELKLADQKATRTVKMIEQIREAIAAYQKKDTMTEEENQELKKNQQKLSQNLQQLEKITRRVKHLVGLADKSFKKKWEELEKNGKTEVEEDLKAGGDAKNLPDLTQREDIDNCRILTEHNNDNNNLPEEGRQTDVEKFYDEPLMEDNSSKTDNTEKFDDEPVNQASSSRSCDSDTQSKLIINNNNNNNNINNNDPLEDINESLESFDSDNLNKPETVRTKLKNDLKKLADEMTADFDDSDMETADETETPLSKPTLIKLEKSIKAFLDNDKGGDLKSGSLGEGDVLCNGSQSVTDSLDFKMQKIISHDTKPNSIMQPLNSIESFSGLKTQSPSLPSVPESDAKSVPEVMLSLTGRLSESYSMQEKLAAENADLEGLRYQLQEELITKENAVELLQRKVANLQAEMRLIARENAQLNDKLTGGQGTTNTTTTTTSNFDEKNTGKSNFRPLTPPTTTDIVDMKLQEYKETTHTLENAVNSLECEVKRIQQELCAVQKERQELENHRKMVKITANVQRRGMGNHGGLLNPLPPRDSNTELQVRELKEQYDRLQQDFNNKMLEVASLRAQNDKLMEITDKAREERDFCEAQCKSLEKRLKQLEGEKTKMLGSKEQLFEQEQQMSVIKLRYREAQDEIDELKNQLDDQSAQLDDYRNKYLQAQQQVEEQIRQIDHMELENQRVREEQNAEIQRIKQVFQEKLSELSPLPDILKETQLKLQEAQQLRMISERNVEDLQRELQEAKERANNLLRRLESDRSSQQLGMDERSQMAARLESWEKKCNELRDENAKLKTSIARLEEASAQNEKRLDEKLHEVAQFSNQLETLREESARQVARCKDRNETVKRSLQTQIADLERQLAQARATARTAQKDKDEIRQKMQSQINNLNDNFEQAQLRIKSLQSHVNFLKNSYSGIFTPEPSNVSLVDSASGFLIEPPCNPCDCYN</sequence>
<dbReference type="AlphaFoldDB" id="E0W0N3"/>
<feature type="compositionally biased region" description="Polar residues" evidence="7">
    <location>
        <begin position="156"/>
        <end position="177"/>
    </location>
</feature>
<feature type="compositionally biased region" description="Polar residues" evidence="7">
    <location>
        <begin position="239"/>
        <end position="249"/>
    </location>
</feature>
<feature type="region of interest" description="Disordered" evidence="7">
    <location>
        <begin position="17"/>
        <end position="42"/>
    </location>
</feature>
<dbReference type="HOGENOM" id="CLU_268165_0_0_1"/>
<dbReference type="InParanoid" id="E0W0N3"/>
<feature type="region of interest" description="Disordered" evidence="7">
    <location>
        <begin position="703"/>
        <end position="739"/>
    </location>
</feature>
<evidence type="ECO:0000256" key="5">
    <source>
        <dbReference type="ARBA" id="ARBA00023212"/>
    </source>
</evidence>
<dbReference type="eggNOG" id="ENOG502RTF2">
    <property type="taxonomic scope" value="Eukaryota"/>
</dbReference>
<dbReference type="InterPro" id="IPR026099">
    <property type="entry name" value="Odf2-rel"/>
</dbReference>
<reference evidence="8" key="2">
    <citation type="submission" date="2007-04" db="EMBL/GenBank/DDBJ databases">
        <title>The genome of the human body louse.</title>
        <authorList>
            <consortium name="The Human Body Louse Genome Consortium"/>
            <person name="Kirkness E."/>
            <person name="Walenz B."/>
            <person name="Hass B."/>
            <person name="Bruggner R."/>
            <person name="Strausberg R."/>
        </authorList>
    </citation>
    <scope>NUCLEOTIDE SEQUENCE</scope>
    <source>
        <strain evidence="8">USDA</strain>
    </source>
</reference>
<feature type="coiled-coil region" evidence="6">
    <location>
        <begin position="309"/>
        <end position="346"/>
    </location>
</feature>
<name>E0W0N3_PEDHC</name>
<dbReference type="EMBL" id="DS235862">
    <property type="protein sequence ID" value="EEB19189.1"/>
    <property type="molecule type" value="Genomic_DNA"/>
</dbReference>
<accession>E0W0N3</accession>
<feature type="compositionally biased region" description="Polar residues" evidence="7">
    <location>
        <begin position="277"/>
        <end position="286"/>
    </location>
</feature>